<sequence>MPPPAGQSPSRKRLRHKVWPIFNRRLIRLWRTWHLIKTPFFARCRETLPLANPQNLPRTRPNAYKSYNFGFWNLILKILNQKFKILDLAID</sequence>
<reference evidence="2" key="1">
    <citation type="submission" date="2017-09" db="EMBL/GenBank/DDBJ databases">
        <title>Depth-based differentiation of microbial function through sediment-hosted aquifers and enrichment of novel symbionts in the deep terrestrial subsurface.</title>
        <authorList>
            <person name="Probst A.J."/>
            <person name="Ladd B."/>
            <person name="Jarett J.K."/>
            <person name="Geller-Mcgrath D.E."/>
            <person name="Sieber C.M.K."/>
            <person name="Emerson J.B."/>
            <person name="Anantharaman K."/>
            <person name="Thomas B.C."/>
            <person name="Malmstrom R."/>
            <person name="Stieglmeier M."/>
            <person name="Klingl A."/>
            <person name="Woyke T."/>
            <person name="Ryan C.M."/>
            <person name="Banfield J.F."/>
        </authorList>
    </citation>
    <scope>NUCLEOTIDE SEQUENCE [LARGE SCALE GENOMIC DNA]</scope>
</reference>
<dbReference type="Proteomes" id="UP000230557">
    <property type="component" value="Unassembled WGS sequence"/>
</dbReference>
<dbReference type="AlphaFoldDB" id="A0A2H0VE89"/>
<name>A0A2H0VE89_9BACT</name>
<protein>
    <submittedName>
        <fullName evidence="1">Uncharacterized protein</fullName>
    </submittedName>
</protein>
<dbReference type="EMBL" id="PFAJ01000018">
    <property type="protein sequence ID" value="PIR97418.1"/>
    <property type="molecule type" value="Genomic_DNA"/>
</dbReference>
<gene>
    <name evidence="1" type="ORF">COT91_01510</name>
</gene>
<comment type="caution">
    <text evidence="1">The sequence shown here is derived from an EMBL/GenBank/DDBJ whole genome shotgun (WGS) entry which is preliminary data.</text>
</comment>
<evidence type="ECO:0000313" key="2">
    <source>
        <dbReference type="Proteomes" id="UP000230557"/>
    </source>
</evidence>
<proteinExistence type="predicted"/>
<accession>A0A2H0VE89</accession>
<evidence type="ECO:0000313" key="1">
    <source>
        <dbReference type="EMBL" id="PIR97418.1"/>
    </source>
</evidence>
<organism evidence="1 2">
    <name type="scientific">Candidatus Doudnabacteria bacterium CG10_big_fil_rev_8_21_14_0_10_41_10</name>
    <dbReference type="NCBI Taxonomy" id="1974551"/>
    <lineage>
        <taxon>Bacteria</taxon>
        <taxon>Candidatus Doudnaibacteriota</taxon>
    </lineage>
</organism>